<keyword evidence="5 6" id="KW-0233">DNA recombination</keyword>
<comment type="function">
    <text evidence="1 6">Required for the transposition of the insertion element.</text>
</comment>
<name>A0A0C1QQT7_9RICK</name>
<gene>
    <name evidence="8" type="ORF">NF27_AS00030</name>
</gene>
<reference evidence="8 9" key="1">
    <citation type="submission" date="2014-11" db="EMBL/GenBank/DDBJ databases">
        <title>A Rickettsiales Symbiont of Amoebae With Ancient Features.</title>
        <authorList>
            <person name="Schulz F."/>
            <person name="Martijn J."/>
            <person name="Wascher F."/>
            <person name="Kostanjsek R."/>
            <person name="Ettema T.J."/>
            <person name="Horn M."/>
        </authorList>
    </citation>
    <scope>NUCLEOTIDE SEQUENCE [LARGE SCALE GENOMIC DNA]</scope>
    <source>
        <strain evidence="8 9">UWC36</strain>
    </source>
</reference>
<dbReference type="Pfam" id="PF00872">
    <property type="entry name" value="Transposase_mut"/>
    <property type="match status" value="1"/>
</dbReference>
<evidence type="ECO:0000313" key="9">
    <source>
        <dbReference type="Proteomes" id="UP000031258"/>
    </source>
</evidence>
<comment type="similarity">
    <text evidence="2 6">Belongs to the transposase mutator family.</text>
</comment>
<evidence type="ECO:0000256" key="1">
    <source>
        <dbReference type="ARBA" id="ARBA00002190"/>
    </source>
</evidence>
<keyword evidence="3 6" id="KW-0815">Transposition</keyword>
<dbReference type="EMBL" id="JSWE01000019">
    <property type="protein sequence ID" value="KIE06248.1"/>
    <property type="molecule type" value="Genomic_DNA"/>
</dbReference>
<feature type="region of interest" description="Disordered" evidence="7">
    <location>
        <begin position="58"/>
        <end position="77"/>
    </location>
</feature>
<evidence type="ECO:0000256" key="7">
    <source>
        <dbReference type="SAM" id="MobiDB-lite"/>
    </source>
</evidence>
<evidence type="ECO:0000256" key="2">
    <source>
        <dbReference type="ARBA" id="ARBA00010961"/>
    </source>
</evidence>
<evidence type="ECO:0000256" key="5">
    <source>
        <dbReference type="ARBA" id="ARBA00023172"/>
    </source>
</evidence>
<dbReference type="RefSeq" id="WP_053332442.1">
    <property type="nucleotide sequence ID" value="NZ_JSWE01000019.1"/>
</dbReference>
<proteinExistence type="inferred from homology"/>
<evidence type="ECO:0000256" key="4">
    <source>
        <dbReference type="ARBA" id="ARBA00023125"/>
    </source>
</evidence>
<dbReference type="GO" id="GO:0003677">
    <property type="term" value="F:DNA binding"/>
    <property type="evidence" value="ECO:0007669"/>
    <property type="project" value="UniProtKB-UniRule"/>
</dbReference>
<evidence type="ECO:0000313" key="8">
    <source>
        <dbReference type="EMBL" id="KIE06248.1"/>
    </source>
</evidence>
<dbReference type="PANTHER" id="PTHR33217">
    <property type="entry name" value="TRANSPOSASE FOR INSERTION SEQUENCE ELEMENT IS1081"/>
    <property type="match status" value="1"/>
</dbReference>
<accession>A0A0C1QQT7</accession>
<dbReference type="Proteomes" id="UP000031258">
    <property type="component" value="Unassembled WGS sequence"/>
</dbReference>
<dbReference type="PANTHER" id="PTHR33217:SF8">
    <property type="entry name" value="MUTATOR FAMILY TRANSPOSASE"/>
    <property type="match status" value="1"/>
</dbReference>
<keyword evidence="4 6" id="KW-0238">DNA-binding</keyword>
<feature type="compositionally biased region" description="Basic and acidic residues" evidence="7">
    <location>
        <begin position="58"/>
        <end position="68"/>
    </location>
</feature>
<keyword evidence="6" id="KW-0814">Transposable element</keyword>
<dbReference type="PATRIC" id="fig|86105.3.peg.43"/>
<dbReference type="STRING" id="86105.NF27_AS00030"/>
<evidence type="ECO:0000256" key="6">
    <source>
        <dbReference type="RuleBase" id="RU365089"/>
    </source>
</evidence>
<keyword evidence="9" id="KW-1185">Reference proteome</keyword>
<dbReference type="OrthoDB" id="9793302at2"/>
<comment type="caution">
    <text evidence="8">The sequence shown here is derived from an EMBL/GenBank/DDBJ whole genome shotgun (WGS) entry which is preliminary data.</text>
</comment>
<dbReference type="GO" id="GO:0004803">
    <property type="term" value="F:transposase activity"/>
    <property type="evidence" value="ECO:0007669"/>
    <property type="project" value="UniProtKB-UniRule"/>
</dbReference>
<dbReference type="InterPro" id="IPR001207">
    <property type="entry name" value="Transposase_mutator"/>
</dbReference>
<protein>
    <recommendedName>
        <fullName evidence="6">Mutator family transposase</fullName>
    </recommendedName>
</protein>
<organism evidence="8 9">
    <name type="scientific">Candidatus Jidaibacter acanthamoebae</name>
    <dbReference type="NCBI Taxonomy" id="86105"/>
    <lineage>
        <taxon>Bacteria</taxon>
        <taxon>Pseudomonadati</taxon>
        <taxon>Pseudomonadota</taxon>
        <taxon>Alphaproteobacteria</taxon>
        <taxon>Rickettsiales</taxon>
        <taxon>Candidatus Midichloriaceae</taxon>
        <taxon>Candidatus Jidaibacter</taxon>
    </lineage>
</organism>
<sequence>MAEKINKELNLKEMAKALVKEYKTQEAIFGEGGALKQLLGRTLEACLEGEITDHLGYERYSREGEENNSRNGYGSKKLITDQGEIEIEVPRDRESSFDPQIVSKRRFVA</sequence>
<dbReference type="GO" id="GO:0006313">
    <property type="term" value="P:DNA transposition"/>
    <property type="evidence" value="ECO:0007669"/>
    <property type="project" value="UniProtKB-UniRule"/>
</dbReference>
<dbReference type="AlphaFoldDB" id="A0A0C1QQT7"/>
<evidence type="ECO:0000256" key="3">
    <source>
        <dbReference type="ARBA" id="ARBA00022578"/>
    </source>
</evidence>